<evidence type="ECO:0000313" key="2">
    <source>
        <dbReference type="Proteomes" id="UP000244037"/>
    </source>
</evidence>
<keyword evidence="2" id="KW-1185">Reference proteome</keyword>
<dbReference type="EMBL" id="QAYC01000010">
    <property type="protein sequence ID" value="PTW47204.1"/>
    <property type="molecule type" value="Genomic_DNA"/>
</dbReference>
<gene>
    <name evidence="1" type="ORF">C8N38_110173</name>
</gene>
<protein>
    <submittedName>
        <fullName evidence="1">Uncharacterized protein</fullName>
    </submittedName>
</protein>
<proteinExistence type="predicted"/>
<dbReference type="AlphaFoldDB" id="A0A8E3APX7"/>
<dbReference type="InterPro" id="IPR047975">
    <property type="entry name" value="Heme_bind_FMP"/>
</dbReference>
<comment type="caution">
    <text evidence="1">The sequence shown here is derived from an EMBL/GenBank/DDBJ whole genome shotgun (WGS) entry which is preliminary data.</text>
</comment>
<organism evidence="1 2">
    <name type="scientific">Rhodovulum kholense</name>
    <dbReference type="NCBI Taxonomy" id="453584"/>
    <lineage>
        <taxon>Bacteria</taxon>
        <taxon>Pseudomonadati</taxon>
        <taxon>Pseudomonadota</taxon>
        <taxon>Alphaproteobacteria</taxon>
        <taxon>Rhodobacterales</taxon>
        <taxon>Paracoccaceae</taxon>
        <taxon>Rhodovulum</taxon>
    </lineage>
</organism>
<name>A0A8E3APX7_9RHOB</name>
<reference evidence="1 2" key="1">
    <citation type="submission" date="2018-04" db="EMBL/GenBank/DDBJ databases">
        <title>Genomic Encyclopedia of Archaeal and Bacterial Type Strains, Phase II (KMG-II): from individual species to whole genera.</title>
        <authorList>
            <person name="Goeker M."/>
        </authorList>
    </citation>
    <scope>NUCLEOTIDE SEQUENCE [LARGE SCALE GENOMIC DNA]</scope>
    <source>
        <strain evidence="1 2">DSM 19783</strain>
    </source>
</reference>
<dbReference type="Proteomes" id="UP000244037">
    <property type="component" value="Unassembled WGS sequence"/>
</dbReference>
<evidence type="ECO:0000313" key="1">
    <source>
        <dbReference type="EMBL" id="PTW47204.1"/>
    </source>
</evidence>
<accession>A0A8E3APX7</accession>
<dbReference type="NCBIfam" id="NF040572">
    <property type="entry name" value="heme_bind_FMP"/>
    <property type="match status" value="1"/>
</dbReference>
<sequence length="362" mass="39809">MLTESSIEDIRETGRVITPAAEADKTKLGPLKDLPGRWSNDALPGRGWNIIALPFFEGPFKYRLLMNQYNEDLTFEIADTGVPNRGIETAAAGISGDQFVVALDYQQVTTQIAAADFPESGLKARNETPIHHEPGLFLHMTNKARSDEALGTFDVARLGTIPHGDSVLALGTVKKSLGIPPMSGLPVGSRLGHTVLDEVLKPVDEANRNDYVAPYRHFHHAPFKGTLAGLPDFPGFEPVDTTRLLREAIAGETVLETTVLDFDTTIESGGILNIPFVVDEANATSMRSIFWIHKVKGNSPDKPRMLLQYAQFVFLDFFPRGDGSPGLIRWPHISINTMEKVEDDPKPMYAMVRDGKFDSNVA</sequence>